<keyword evidence="5" id="KW-0540">Nuclease</keyword>
<reference evidence="5" key="1">
    <citation type="submission" date="2022-04" db="EMBL/GenBank/DDBJ databases">
        <title>Human microbiome associated bacterial genomes.</title>
        <authorList>
            <person name="Sandstrom S."/>
            <person name="Salamzade R."/>
            <person name="Kalan L.R."/>
        </authorList>
    </citation>
    <scope>NUCLEOTIDE SEQUENCE</scope>
    <source>
        <strain evidence="5">P3-SID1762</strain>
    </source>
</reference>
<accession>A0AAW5Q9A9</accession>
<evidence type="ECO:0000256" key="3">
    <source>
        <dbReference type="ARBA" id="ARBA00023125"/>
    </source>
</evidence>
<dbReference type="Proteomes" id="UP001560293">
    <property type="component" value="Unassembled WGS sequence"/>
</dbReference>
<evidence type="ECO:0000256" key="1">
    <source>
        <dbReference type="ARBA" id="ARBA00010923"/>
    </source>
</evidence>
<dbReference type="EC" id="3.1.21.-" evidence="5"/>
<evidence type="ECO:0000313" key="7">
    <source>
        <dbReference type="Proteomes" id="UP001206890"/>
    </source>
</evidence>
<dbReference type="RefSeq" id="WP_083324330.1">
    <property type="nucleotide sequence ID" value="NZ_JALXRO010000064.1"/>
</dbReference>
<dbReference type="EMBL" id="JALXTC010000060">
    <property type="protein sequence ID" value="MCT2118461.1"/>
    <property type="molecule type" value="Genomic_DNA"/>
</dbReference>
<evidence type="ECO:0000259" key="4">
    <source>
        <dbReference type="Pfam" id="PF01420"/>
    </source>
</evidence>
<comment type="caution">
    <text evidence="5">The sequence shown here is derived from an EMBL/GenBank/DDBJ whole genome shotgun (WGS) entry which is preliminary data.</text>
</comment>
<dbReference type="AlphaFoldDB" id="A0AAW5Q9A9"/>
<dbReference type="SUPFAM" id="SSF116734">
    <property type="entry name" value="DNA methylase specificity domain"/>
    <property type="match status" value="2"/>
</dbReference>
<dbReference type="PANTHER" id="PTHR30408:SF13">
    <property type="entry name" value="TYPE I RESTRICTION ENZYME HINDI SPECIFICITY SUBUNIT"/>
    <property type="match status" value="1"/>
</dbReference>
<evidence type="ECO:0000313" key="6">
    <source>
        <dbReference type="EMBL" id="MEX6464147.1"/>
    </source>
</evidence>
<keyword evidence="5" id="KW-0378">Hydrolase</keyword>
<dbReference type="EMBL" id="JBFTEZ010000002">
    <property type="protein sequence ID" value="MEX6464147.1"/>
    <property type="molecule type" value="Genomic_DNA"/>
</dbReference>
<dbReference type="GO" id="GO:0004519">
    <property type="term" value="F:endonuclease activity"/>
    <property type="evidence" value="ECO:0007669"/>
    <property type="project" value="UniProtKB-KW"/>
</dbReference>
<comment type="similarity">
    <text evidence="1">Belongs to the type-I restriction system S methylase family.</text>
</comment>
<proteinExistence type="inferred from homology"/>
<dbReference type="InterPro" id="IPR044946">
    <property type="entry name" value="Restrct_endonuc_typeI_TRD_sf"/>
</dbReference>
<reference evidence="6" key="3">
    <citation type="submission" date="2024-07" db="EMBL/GenBank/DDBJ databases">
        <authorList>
            <person name="Wildschutte H."/>
        </authorList>
    </citation>
    <scope>NUCLEOTIDE SEQUENCE</scope>
    <source>
        <strain evidence="6">N60</strain>
    </source>
</reference>
<dbReference type="InterPro" id="IPR052021">
    <property type="entry name" value="Type-I_RS_S_subunit"/>
</dbReference>
<dbReference type="CDD" id="cd17267">
    <property type="entry name" value="RMtype1_S_EcoAO83I-TRD1-CR1_like"/>
    <property type="match status" value="1"/>
</dbReference>
<evidence type="ECO:0000256" key="2">
    <source>
        <dbReference type="ARBA" id="ARBA00022747"/>
    </source>
</evidence>
<protein>
    <submittedName>
        <fullName evidence="5">Restriction endonuclease subunit S</fullName>
        <ecNumber evidence="5">3.1.21.-</ecNumber>
    </submittedName>
</protein>
<dbReference type="Pfam" id="PF01420">
    <property type="entry name" value="Methylase_S"/>
    <property type="match status" value="1"/>
</dbReference>
<reference evidence="8" key="2">
    <citation type="submission" date="2024-07" db="EMBL/GenBank/DDBJ databases">
        <title>Pseudomonas strain that inhibits Aeromonas fish pathogens.</title>
        <authorList>
            <person name="Wildschutte H."/>
        </authorList>
    </citation>
    <scope>NUCLEOTIDE SEQUENCE [LARGE SCALE GENOMIC DNA]</scope>
    <source>
        <strain evidence="8">n60</strain>
    </source>
</reference>
<keyword evidence="5" id="KW-0255">Endonuclease</keyword>
<dbReference type="GO" id="GO:0003677">
    <property type="term" value="F:DNA binding"/>
    <property type="evidence" value="ECO:0007669"/>
    <property type="project" value="UniProtKB-KW"/>
</dbReference>
<dbReference type="InterPro" id="IPR000055">
    <property type="entry name" value="Restrct_endonuc_typeI_TRD"/>
</dbReference>
<dbReference type="Proteomes" id="UP001206890">
    <property type="component" value="Unassembled WGS sequence"/>
</dbReference>
<dbReference type="GO" id="GO:0009307">
    <property type="term" value="P:DNA restriction-modification system"/>
    <property type="evidence" value="ECO:0007669"/>
    <property type="project" value="UniProtKB-KW"/>
</dbReference>
<dbReference type="PANTHER" id="PTHR30408">
    <property type="entry name" value="TYPE-1 RESTRICTION ENZYME ECOKI SPECIFICITY PROTEIN"/>
    <property type="match status" value="1"/>
</dbReference>
<sequence length="374" mass="40489">MRVTLGELVSLRRGNSYRGSLVGESGYPLLGLGTIAREGGFKGGKLRFYPEEFADRIAVSAGDVYVSLKDMTQEAALLGAAARVPEEIERARLTQDTIAVDILDDSPISSEYLYWTLRSPQCRRHCKSLGTGTTNLDLARNDFLSYEFELPSLGEQRAIGEILGALDDKIAANRRVQRSIDDLLDASFRKASRSTAERVELGSLIALNYGKSLPSSKRVEGPFPVVGSGGVVGYHDESLVDGPAVIVGRKGSVGSTYWISEGCFPIDTTYWVAPNGVSLGYAYRLLQDIDFVAMNTDSAVPGLNRERAYALQVPLPDGAHLEEFDRLSGALTSKHSALQVETSALARTRDALLPLLMDGRIAVKDAEQAAEAVL</sequence>
<feature type="domain" description="Type I restriction modification DNA specificity" evidence="4">
    <location>
        <begin position="109"/>
        <end position="176"/>
    </location>
</feature>
<keyword evidence="2" id="KW-0680">Restriction system</keyword>
<keyword evidence="8" id="KW-1185">Reference proteome</keyword>
<dbReference type="GO" id="GO:0016787">
    <property type="term" value="F:hydrolase activity"/>
    <property type="evidence" value="ECO:0007669"/>
    <property type="project" value="UniProtKB-KW"/>
</dbReference>
<dbReference type="Gene3D" id="3.90.220.20">
    <property type="entry name" value="DNA methylase specificity domains"/>
    <property type="match status" value="2"/>
</dbReference>
<organism evidence="5 7">
    <name type="scientific">Dietzia cinnamea</name>
    <dbReference type="NCBI Taxonomy" id="321318"/>
    <lineage>
        <taxon>Bacteria</taxon>
        <taxon>Bacillati</taxon>
        <taxon>Actinomycetota</taxon>
        <taxon>Actinomycetes</taxon>
        <taxon>Mycobacteriales</taxon>
        <taxon>Dietziaceae</taxon>
        <taxon>Dietzia</taxon>
    </lineage>
</organism>
<evidence type="ECO:0000313" key="5">
    <source>
        <dbReference type="EMBL" id="MCT2118461.1"/>
    </source>
</evidence>
<evidence type="ECO:0000313" key="8">
    <source>
        <dbReference type="Proteomes" id="UP001560293"/>
    </source>
</evidence>
<name>A0AAW5Q9A9_9ACTN</name>
<keyword evidence="3" id="KW-0238">DNA-binding</keyword>
<gene>
    <name evidence="6" type="ORF">AB6N35_07245</name>
    <name evidence="5" type="ORF">M3D93_11990</name>
</gene>